<comment type="caution">
    <text evidence="1">The sequence shown here is derived from an EMBL/GenBank/DDBJ whole genome shotgun (WGS) entry which is preliminary data.</text>
</comment>
<protein>
    <submittedName>
        <fullName evidence="1">OrNVorf41-like-6</fullName>
    </submittedName>
</protein>
<reference evidence="1" key="1">
    <citation type="submission" date="2022-07" db="EMBL/GenBank/DDBJ databases">
        <title>Venturia canescens Genome.</title>
        <authorList>
            <person name="Burke G.R."/>
            <person name="Simmonds T.J."/>
            <person name="Geib S.M."/>
        </authorList>
    </citation>
    <scope>NUCLEOTIDE SEQUENCE</scope>
    <source>
        <strain evidence="1">UGA</strain>
    </source>
</reference>
<dbReference type="Proteomes" id="UP000824380">
    <property type="component" value="Chromosome 4"/>
</dbReference>
<dbReference type="EMBL" id="CM033500">
    <property type="protein sequence ID" value="KAI5630609.1"/>
    <property type="molecule type" value="Genomic_DNA"/>
</dbReference>
<evidence type="ECO:0000313" key="1">
    <source>
        <dbReference type="EMBL" id="KAI5630609.1"/>
    </source>
</evidence>
<name>A0ACB9ZLD7_9HYME</name>
<evidence type="ECO:0000313" key="2">
    <source>
        <dbReference type="Proteomes" id="UP000824380"/>
    </source>
</evidence>
<organism evidence="1 2">
    <name type="scientific">Venturia canescens</name>
    <dbReference type="NCBI Taxonomy" id="32260"/>
    <lineage>
        <taxon>Eukaryota</taxon>
        <taxon>Metazoa</taxon>
        <taxon>Ecdysozoa</taxon>
        <taxon>Arthropoda</taxon>
        <taxon>Hexapoda</taxon>
        <taxon>Insecta</taxon>
        <taxon>Pterygota</taxon>
        <taxon>Neoptera</taxon>
        <taxon>Endopterygota</taxon>
        <taxon>Hymenoptera</taxon>
        <taxon>Apocrita</taxon>
        <taxon>Ichneumonoidea</taxon>
        <taxon>Ichneumonidae</taxon>
        <taxon>Campopleginae</taxon>
        <taxon>Dusona group</taxon>
        <taxon>Venturia</taxon>
    </lineage>
</organism>
<accession>A0ACB9ZLD7</accession>
<proteinExistence type="predicted"/>
<keyword evidence="2" id="KW-1185">Reference proteome</keyword>
<sequence>MPDEKSTKSANEKFIKKVTPQCWNLAKWVKISGYMVIIFTVLTALCLFVAIIMDHAMRKCTEEEKSDIPRILVGVSFGFIIATCLLGIWQYTVGAKTTRVCIIPPWMERMP</sequence>
<gene>
    <name evidence="1" type="ORF">KP791_000057</name>
</gene>